<evidence type="ECO:0000313" key="1">
    <source>
        <dbReference type="EMBL" id="WMV54121.1"/>
    </source>
</evidence>
<gene>
    <name evidence="1" type="ORF">MTR67_047506</name>
</gene>
<keyword evidence="2" id="KW-1185">Reference proteome</keyword>
<reference evidence="1" key="1">
    <citation type="submission" date="2023-08" db="EMBL/GenBank/DDBJ databases">
        <title>A de novo genome assembly of Solanum verrucosum Schlechtendal, a Mexican diploid species geographically isolated from the other diploid A-genome species in potato relatives.</title>
        <authorList>
            <person name="Hosaka K."/>
        </authorList>
    </citation>
    <scope>NUCLEOTIDE SEQUENCE</scope>
    <source>
        <tissue evidence="1">Young leaves</tissue>
    </source>
</reference>
<name>A0AAF0ZWK3_SOLVR</name>
<evidence type="ECO:0000313" key="2">
    <source>
        <dbReference type="Proteomes" id="UP001234989"/>
    </source>
</evidence>
<accession>A0AAF0ZWK3</accession>
<dbReference type="AlphaFoldDB" id="A0AAF0ZWK3"/>
<organism evidence="1 2">
    <name type="scientific">Solanum verrucosum</name>
    <dbReference type="NCBI Taxonomy" id="315347"/>
    <lineage>
        <taxon>Eukaryota</taxon>
        <taxon>Viridiplantae</taxon>
        <taxon>Streptophyta</taxon>
        <taxon>Embryophyta</taxon>
        <taxon>Tracheophyta</taxon>
        <taxon>Spermatophyta</taxon>
        <taxon>Magnoliopsida</taxon>
        <taxon>eudicotyledons</taxon>
        <taxon>Gunneridae</taxon>
        <taxon>Pentapetalae</taxon>
        <taxon>asterids</taxon>
        <taxon>lamiids</taxon>
        <taxon>Solanales</taxon>
        <taxon>Solanaceae</taxon>
        <taxon>Solanoideae</taxon>
        <taxon>Solaneae</taxon>
        <taxon>Solanum</taxon>
    </lineage>
</organism>
<sequence>MEESVLIPWRDIDIDKFNNGCLTYLHAVSVSYHQGYREEDQQIEKDLFVAGVFFGSGFGGSAMRIGPLEEVHSIEIWCDESLGN</sequence>
<dbReference type="EMBL" id="CP133622">
    <property type="protein sequence ID" value="WMV54121.1"/>
    <property type="molecule type" value="Genomic_DNA"/>
</dbReference>
<proteinExistence type="predicted"/>
<dbReference type="Proteomes" id="UP001234989">
    <property type="component" value="Chromosome 11"/>
</dbReference>
<protein>
    <submittedName>
        <fullName evidence="1">Uncharacterized protein</fullName>
    </submittedName>
</protein>